<dbReference type="AlphaFoldDB" id="A0A2G0CDA4"/>
<name>A0A2G0CDA4_9BACT</name>
<reference evidence="2 3" key="1">
    <citation type="submission" date="2017-10" db="EMBL/GenBank/DDBJ databases">
        <title>The draft genome sequence of Lewinella marina KCTC 32374.</title>
        <authorList>
            <person name="Wang K."/>
        </authorList>
    </citation>
    <scope>NUCLEOTIDE SEQUENCE [LARGE SCALE GENOMIC DNA]</scope>
    <source>
        <strain evidence="2 3">MKG-38</strain>
    </source>
</reference>
<gene>
    <name evidence="2" type="ORF">CGL56_14160</name>
</gene>
<feature type="signal peptide" evidence="1">
    <location>
        <begin position="1"/>
        <end position="19"/>
    </location>
</feature>
<keyword evidence="1" id="KW-0732">Signal</keyword>
<proteinExistence type="predicted"/>
<accession>A0A2G0CDA4</accession>
<evidence type="ECO:0008006" key="4">
    <source>
        <dbReference type="Google" id="ProtNLM"/>
    </source>
</evidence>
<dbReference type="OrthoDB" id="1493793at2"/>
<comment type="caution">
    <text evidence="2">The sequence shown here is derived from an EMBL/GenBank/DDBJ whole genome shotgun (WGS) entry which is preliminary data.</text>
</comment>
<dbReference type="Proteomes" id="UP000226437">
    <property type="component" value="Unassembled WGS sequence"/>
</dbReference>
<evidence type="ECO:0000256" key="1">
    <source>
        <dbReference type="SAM" id="SignalP"/>
    </source>
</evidence>
<sequence length="168" mass="18841">MLRLLLLCLCCCSAALVVAQEAVIKDFIKVHRRGEENVAVKVPGWLVGLASDVAATTTDDPAERVAFQLLGEVGTVRFVTYNNDDFPEPEDSVVNLLYVLERYKDFERWAEVRTPEGERVTLTVRYAREKIKDLVVVISEGERTTLAAARTDLTARELGKLVSDLQRM</sequence>
<dbReference type="EMBL" id="PDLO01000006">
    <property type="protein sequence ID" value="PHK97953.1"/>
    <property type="molecule type" value="Genomic_DNA"/>
</dbReference>
<dbReference type="RefSeq" id="WP_099107227.1">
    <property type="nucleotide sequence ID" value="NZ_JAATJF010000003.1"/>
</dbReference>
<evidence type="ECO:0000313" key="3">
    <source>
        <dbReference type="Proteomes" id="UP000226437"/>
    </source>
</evidence>
<organism evidence="2 3">
    <name type="scientific">Neolewinella marina</name>
    <dbReference type="NCBI Taxonomy" id="438751"/>
    <lineage>
        <taxon>Bacteria</taxon>
        <taxon>Pseudomonadati</taxon>
        <taxon>Bacteroidota</taxon>
        <taxon>Saprospiria</taxon>
        <taxon>Saprospirales</taxon>
        <taxon>Lewinellaceae</taxon>
        <taxon>Neolewinella</taxon>
    </lineage>
</organism>
<evidence type="ECO:0000313" key="2">
    <source>
        <dbReference type="EMBL" id="PHK97953.1"/>
    </source>
</evidence>
<keyword evidence="3" id="KW-1185">Reference proteome</keyword>
<feature type="chain" id="PRO_5013598593" description="DUF4252 domain-containing protein" evidence="1">
    <location>
        <begin position="20"/>
        <end position="168"/>
    </location>
</feature>
<protein>
    <recommendedName>
        <fullName evidence="4">DUF4252 domain-containing protein</fullName>
    </recommendedName>
</protein>